<evidence type="ECO:0000313" key="3">
    <source>
        <dbReference type="EMBL" id="NOL40908.1"/>
    </source>
</evidence>
<keyword evidence="3" id="KW-0808">Transferase</keyword>
<comment type="caution">
    <text evidence="3">The sequence shown here is derived from an EMBL/GenBank/DDBJ whole genome shotgun (WGS) entry which is preliminary data.</text>
</comment>
<dbReference type="Gene3D" id="3.90.1200.10">
    <property type="match status" value="1"/>
</dbReference>
<evidence type="ECO:0000313" key="5">
    <source>
        <dbReference type="Proteomes" id="UP000553957"/>
    </source>
</evidence>
<sequence>MPVVLAVTGQYLLTAEVAGAPSDAPGVLAQAVRHLRRLHELQAPNADWPGRLDLLIDELDVLVDHLGTALIDQLRQLLRPFVDEVAAAPPSLLHADLHTRHLYAADGRLTAILDWGDACYGDPLYDLARLTMTADPATVLTAYGLHPTLDLARTLSRYRLVWSLSALHSEHAAGGAWFAPHVERIRRELVS</sequence>
<proteinExistence type="predicted"/>
<dbReference type="EMBL" id="JACHKF010000001">
    <property type="protein sequence ID" value="MBB6569251.1"/>
    <property type="molecule type" value="Genomic_DNA"/>
</dbReference>
<dbReference type="Proteomes" id="UP000553957">
    <property type="component" value="Unassembled WGS sequence"/>
</dbReference>
<protein>
    <submittedName>
        <fullName evidence="2">Aminoglycoside phosphotransferase (APT) family kinase protein</fullName>
    </submittedName>
    <submittedName>
        <fullName evidence="3">Aminoglycoside phosphotransferase family protein</fullName>
    </submittedName>
</protein>
<name>A0A7Y4NZI9_9ACTN</name>
<evidence type="ECO:0000313" key="2">
    <source>
        <dbReference type="EMBL" id="MBB6569251.1"/>
    </source>
</evidence>
<dbReference type="SUPFAM" id="SSF56112">
    <property type="entry name" value="Protein kinase-like (PK-like)"/>
    <property type="match status" value="1"/>
</dbReference>
<dbReference type="GO" id="GO:0016301">
    <property type="term" value="F:kinase activity"/>
    <property type="evidence" value="ECO:0007669"/>
    <property type="project" value="UniProtKB-KW"/>
</dbReference>
<reference evidence="2 5" key="2">
    <citation type="submission" date="2020-08" db="EMBL/GenBank/DDBJ databases">
        <title>Sequencing the genomes of 1000 actinobacteria strains.</title>
        <authorList>
            <person name="Klenk H.-P."/>
        </authorList>
    </citation>
    <scope>NUCLEOTIDE SEQUENCE [LARGE SCALE GENOMIC DNA]</scope>
    <source>
        <strain evidence="2 5">DSM 15626</strain>
    </source>
</reference>
<gene>
    <name evidence="2" type="ORF">HNR71_004888</name>
    <name evidence="3" type="ORF">HPO96_11680</name>
</gene>
<dbReference type="Proteomes" id="UP000534306">
    <property type="component" value="Unassembled WGS sequence"/>
</dbReference>
<accession>A0A7Y4NZI9</accession>
<dbReference type="InterPro" id="IPR002575">
    <property type="entry name" value="Aminoglycoside_PTrfase"/>
</dbReference>
<dbReference type="InterPro" id="IPR011009">
    <property type="entry name" value="Kinase-like_dom_sf"/>
</dbReference>
<dbReference type="EMBL" id="JABJRC010000002">
    <property type="protein sequence ID" value="NOL40908.1"/>
    <property type="molecule type" value="Genomic_DNA"/>
</dbReference>
<evidence type="ECO:0000259" key="1">
    <source>
        <dbReference type="Pfam" id="PF01636"/>
    </source>
</evidence>
<evidence type="ECO:0000313" key="4">
    <source>
        <dbReference type="Proteomes" id="UP000534306"/>
    </source>
</evidence>
<keyword evidence="4" id="KW-1185">Reference proteome</keyword>
<organism evidence="3 4">
    <name type="scientific">Kribbella sandramycini</name>
    <dbReference type="NCBI Taxonomy" id="60450"/>
    <lineage>
        <taxon>Bacteria</taxon>
        <taxon>Bacillati</taxon>
        <taxon>Actinomycetota</taxon>
        <taxon>Actinomycetes</taxon>
        <taxon>Propionibacteriales</taxon>
        <taxon>Kribbellaceae</taxon>
        <taxon>Kribbella</taxon>
    </lineage>
</organism>
<feature type="domain" description="Aminoglycoside phosphotransferase" evidence="1">
    <location>
        <begin position="19"/>
        <end position="143"/>
    </location>
</feature>
<keyword evidence="2" id="KW-0418">Kinase</keyword>
<dbReference type="AlphaFoldDB" id="A0A7Y4NZI9"/>
<reference evidence="3 4" key="1">
    <citation type="submission" date="2020-05" db="EMBL/GenBank/DDBJ databases">
        <title>Genome sequence of Kribbella sandramycini ATCC 39419.</title>
        <authorList>
            <person name="Maclea K.S."/>
            <person name="Fair J.L."/>
        </authorList>
    </citation>
    <scope>NUCLEOTIDE SEQUENCE [LARGE SCALE GENOMIC DNA]</scope>
    <source>
        <strain evidence="3 4">ATCC 39419</strain>
    </source>
</reference>
<dbReference type="Pfam" id="PF01636">
    <property type="entry name" value="APH"/>
    <property type="match status" value="1"/>
</dbReference>